<gene>
    <name evidence="3" type="ORF">D7Z26_05160</name>
</gene>
<evidence type="ECO:0000313" key="3">
    <source>
        <dbReference type="EMBL" id="RKP57364.1"/>
    </source>
</evidence>
<accession>A0A494Y3T5</accession>
<sequence>MKIVLIAGSNRRNATSTQLLKYMADTLGSQGADTALINLYDHPLPLYAPDDETLDENAAFLIRSVDEADAIVLGTPEYHGSISGALKNALDYLGSNEFLGKPVLSVSSSGGAVGVSSLTHLQAIVRNLHGLNSPEWLSLGGNARQFAADGSPADSGVKQRVARALDTLVSLTRVLRPTSNVKSSEVRV</sequence>
<name>A0A494Y3T5_9BACL</name>
<evidence type="ECO:0000259" key="2">
    <source>
        <dbReference type="Pfam" id="PF03358"/>
    </source>
</evidence>
<comment type="caution">
    <text evidence="3">The sequence shown here is derived from an EMBL/GenBank/DDBJ whole genome shotgun (WGS) entry which is preliminary data.</text>
</comment>
<dbReference type="EMBL" id="RBZM01000002">
    <property type="protein sequence ID" value="RKP57364.1"/>
    <property type="molecule type" value="Genomic_DNA"/>
</dbReference>
<feature type="domain" description="NADPH-dependent FMN reductase-like" evidence="2">
    <location>
        <begin position="1"/>
        <end position="139"/>
    </location>
</feature>
<protein>
    <submittedName>
        <fullName evidence="3">NAD(P)H-dependent oxidoreductase</fullName>
    </submittedName>
</protein>
<dbReference type="GO" id="GO:0010181">
    <property type="term" value="F:FMN binding"/>
    <property type="evidence" value="ECO:0007669"/>
    <property type="project" value="TreeGrafter"/>
</dbReference>
<dbReference type="GO" id="GO:0005829">
    <property type="term" value="C:cytosol"/>
    <property type="evidence" value="ECO:0007669"/>
    <property type="project" value="TreeGrafter"/>
</dbReference>
<dbReference type="AlphaFoldDB" id="A0A494Y3T5"/>
<dbReference type="GO" id="GO:0016491">
    <property type="term" value="F:oxidoreductase activity"/>
    <property type="evidence" value="ECO:0007669"/>
    <property type="project" value="InterPro"/>
</dbReference>
<dbReference type="RefSeq" id="WP_120974980.1">
    <property type="nucleotide sequence ID" value="NZ_RBZM01000002.1"/>
</dbReference>
<dbReference type="Pfam" id="PF03358">
    <property type="entry name" value="FMN_red"/>
    <property type="match status" value="1"/>
</dbReference>
<evidence type="ECO:0000256" key="1">
    <source>
        <dbReference type="ARBA" id="ARBA00009428"/>
    </source>
</evidence>
<reference evidence="3 4" key="1">
    <citation type="submission" date="2018-10" db="EMBL/GenBank/DDBJ databases">
        <title>Cohnella sp. M2MS4P-1, whole genome shotgun sequence.</title>
        <authorList>
            <person name="Tuo L."/>
        </authorList>
    </citation>
    <scope>NUCLEOTIDE SEQUENCE [LARGE SCALE GENOMIC DNA]</scope>
    <source>
        <strain evidence="3 4">M2MS4P-1</strain>
    </source>
</reference>
<dbReference type="Proteomes" id="UP000282076">
    <property type="component" value="Unassembled WGS sequence"/>
</dbReference>
<dbReference type="InterPro" id="IPR050712">
    <property type="entry name" value="NAD(P)H-dep_reductase"/>
</dbReference>
<proteinExistence type="inferred from homology"/>
<organism evidence="3 4">
    <name type="scientific">Cohnella endophytica</name>
    <dbReference type="NCBI Taxonomy" id="2419778"/>
    <lineage>
        <taxon>Bacteria</taxon>
        <taxon>Bacillati</taxon>
        <taxon>Bacillota</taxon>
        <taxon>Bacilli</taxon>
        <taxon>Bacillales</taxon>
        <taxon>Paenibacillaceae</taxon>
        <taxon>Cohnella</taxon>
    </lineage>
</organism>
<dbReference type="PANTHER" id="PTHR30543">
    <property type="entry name" value="CHROMATE REDUCTASE"/>
    <property type="match status" value="1"/>
</dbReference>
<dbReference type="InterPro" id="IPR029039">
    <property type="entry name" value="Flavoprotein-like_sf"/>
</dbReference>
<dbReference type="InterPro" id="IPR005025">
    <property type="entry name" value="FMN_Rdtase-like_dom"/>
</dbReference>
<dbReference type="SUPFAM" id="SSF52218">
    <property type="entry name" value="Flavoproteins"/>
    <property type="match status" value="1"/>
</dbReference>
<keyword evidence="4" id="KW-1185">Reference proteome</keyword>
<comment type="similarity">
    <text evidence="1">Belongs to the azoreductase type 2 family.</text>
</comment>
<dbReference type="PANTHER" id="PTHR30543:SF21">
    <property type="entry name" value="NAD(P)H-DEPENDENT FMN REDUCTASE LOT6"/>
    <property type="match status" value="1"/>
</dbReference>
<evidence type="ECO:0000313" key="4">
    <source>
        <dbReference type="Proteomes" id="UP000282076"/>
    </source>
</evidence>
<dbReference type="Gene3D" id="3.40.50.360">
    <property type="match status" value="1"/>
</dbReference>
<dbReference type="OrthoDB" id="9790975at2"/>